<evidence type="ECO:0000313" key="3">
    <source>
        <dbReference type="Proteomes" id="UP000120576"/>
    </source>
</evidence>
<dbReference type="RefSeq" id="YP_656648.1">
    <property type="nucleotide sequence ID" value="NC_008210.1"/>
</dbReference>
<protein>
    <submittedName>
        <fullName evidence="2">ORF140</fullName>
    </submittedName>
</protein>
<keyword evidence="1" id="KW-0812">Transmembrane</keyword>
<dbReference type="KEGG" id="vg:5179493"/>
<proteinExistence type="predicted"/>
<evidence type="ECO:0000256" key="1">
    <source>
        <dbReference type="SAM" id="Phobius"/>
    </source>
</evidence>
<feature type="transmembrane region" description="Helical" evidence="1">
    <location>
        <begin position="298"/>
        <end position="317"/>
    </location>
</feature>
<evidence type="ECO:0000313" key="2">
    <source>
        <dbReference type="EMBL" id="ABG25637.1"/>
    </source>
</evidence>
<keyword evidence="3" id="KW-1185">Reference proteome</keyword>
<accession>Q14VW6</accession>
<keyword evidence="1" id="KW-1133">Transmembrane helix</keyword>
<name>Q14VW6_9VIRU</name>
<dbReference type="EMBL" id="DQ665652">
    <property type="protein sequence ID" value="ABG25637.1"/>
    <property type="molecule type" value="Genomic_DNA"/>
</dbReference>
<dbReference type="GeneID" id="5179493"/>
<organism evidence="2 3">
    <name type="scientific">Ranid herpesvirus 2</name>
    <dbReference type="NCBI Taxonomy" id="389214"/>
    <lineage>
        <taxon>Viruses</taxon>
        <taxon>Duplodnaviria</taxon>
        <taxon>Heunggongvirae</taxon>
        <taxon>Peploviricota</taxon>
        <taxon>Herviviricetes</taxon>
        <taxon>Herpesvirales</taxon>
        <taxon>Alloherpesviridae</taxon>
        <taxon>Batravirus</taxon>
        <taxon>Batravirus ranidallo2</taxon>
    </lineage>
</organism>
<dbReference type="Proteomes" id="UP000120576">
    <property type="component" value="Genome"/>
</dbReference>
<keyword evidence="1" id="KW-0472">Membrane</keyword>
<reference evidence="2 3" key="1">
    <citation type="journal article" date="2006" name="J. Gen. Virol.">
        <title>Genome sequences of two frog herpesviruses.</title>
        <authorList>
            <person name="Davison A.J."/>
            <person name="Cunningham C."/>
            <person name="Sauerbier W."/>
            <person name="McKinnell R.G."/>
        </authorList>
    </citation>
    <scope>NUCLEOTIDE SEQUENCE [LARGE SCALE GENOMIC DNA]</scope>
    <source>
        <strain evidence="2">ATCC VR-568</strain>
    </source>
</reference>
<sequence>MRLSFFAFALLLAASATHCYHSYITVRETYFHHNRTYYAHVYANTTKVAQYVGLQKDGKSNMGIVSKVIATNYNLKEMYHSVPEVIEDEETYRHLAEKDTYISLTYECEVSEATAQVTVAAAILDTGTILPRSGHRINLMLKHCTDIFEQLRDKQAWHPRSPKRARLGVYFLDGDDGYVCYIRNIFPYRRFMWSTGRISERRYTSSYALWQKDGTYMTRQTFTKPGTNYPHAPAYYQELGGMVNCSFMEGEQEYMIRLETKTGNVEVAFDLTEPEYVEAKVTYHYDYIMWGYTLQDCYTFFWVAGTAIVTLMLYPCLRRAQLL</sequence>